<protein>
    <submittedName>
        <fullName evidence="2">Peptidase C45</fullName>
    </submittedName>
</protein>
<feature type="domain" description="Peptidase C45 hydrolase" evidence="1">
    <location>
        <begin position="109"/>
        <end position="319"/>
    </location>
</feature>
<dbReference type="RefSeq" id="WP_118869333.1">
    <property type="nucleotide sequence ID" value="NZ_CP022759.1"/>
</dbReference>
<dbReference type="EMBL" id="CP022759">
    <property type="protein sequence ID" value="AXV81133.1"/>
    <property type="molecule type" value="Genomic_DNA"/>
</dbReference>
<dbReference type="PANTHER" id="PTHR34180">
    <property type="entry name" value="PEPTIDASE C45"/>
    <property type="match status" value="1"/>
</dbReference>
<dbReference type="PANTHER" id="PTHR34180:SF1">
    <property type="entry name" value="BETA-ALANYL-DOPAMINE_CARCININE HYDROLASE"/>
    <property type="match status" value="1"/>
</dbReference>
<evidence type="ECO:0000313" key="3">
    <source>
        <dbReference type="Proteomes" id="UP000261758"/>
    </source>
</evidence>
<accession>A0AAD0S5R7</accession>
<evidence type="ECO:0000259" key="1">
    <source>
        <dbReference type="Pfam" id="PF03417"/>
    </source>
</evidence>
<organism evidence="2 3">
    <name type="scientific">Ralstonia solanacearum</name>
    <name type="common">Pseudomonas solanacearum</name>
    <dbReference type="NCBI Taxonomy" id="305"/>
    <lineage>
        <taxon>Bacteria</taxon>
        <taxon>Pseudomonadati</taxon>
        <taxon>Pseudomonadota</taxon>
        <taxon>Betaproteobacteria</taxon>
        <taxon>Burkholderiales</taxon>
        <taxon>Burkholderiaceae</taxon>
        <taxon>Ralstonia</taxon>
        <taxon>Ralstonia solanacearum species complex</taxon>
    </lineage>
</organism>
<dbReference type="Gene3D" id="3.60.60.10">
    <property type="entry name" value="Penicillin V Acylase, Chain A"/>
    <property type="match status" value="1"/>
</dbReference>
<dbReference type="InterPro" id="IPR047794">
    <property type="entry name" value="C45_proenzyme-like"/>
</dbReference>
<evidence type="ECO:0000313" key="2">
    <source>
        <dbReference type="EMBL" id="AXV81133.1"/>
    </source>
</evidence>
<dbReference type="InterPro" id="IPR005079">
    <property type="entry name" value="Peptidase_C45_hydrolase"/>
</dbReference>
<dbReference type="Pfam" id="PF03417">
    <property type="entry name" value="AAT"/>
    <property type="match status" value="1"/>
</dbReference>
<reference evidence="2 3" key="1">
    <citation type="submission" date="2017-08" db="EMBL/GenBank/DDBJ databases">
        <title>Genome sequences of Ralstonia solanacearum Species Complex (RSSC) isolated from Potato bacterial wilts in Korea.</title>
        <authorList>
            <person name="Cho H."/>
            <person name="Song E.-S."/>
            <person name="Lee Y.K."/>
            <person name="Lee S."/>
            <person name="Lee S.-W."/>
            <person name="Jo A."/>
            <person name="Kim J.-G."/>
            <person name="Hwang I."/>
        </authorList>
    </citation>
    <scope>NUCLEOTIDE SEQUENCE [LARGE SCALE GENOMIC DNA]</scope>
    <source>
        <strain evidence="2 3">T98</strain>
    </source>
</reference>
<dbReference type="NCBIfam" id="NF040521">
    <property type="entry name" value="C45_proenzyme"/>
    <property type="match status" value="1"/>
</dbReference>
<gene>
    <name evidence="2" type="ORF">CJO77_05965</name>
</gene>
<proteinExistence type="predicted"/>
<dbReference type="Proteomes" id="UP000261758">
    <property type="component" value="Chromosome"/>
</dbReference>
<name>A0AAD0S5R7_RALSL</name>
<dbReference type="AlphaFoldDB" id="A0AAD0S5R7"/>
<dbReference type="InterPro" id="IPR047801">
    <property type="entry name" value="Peptidase_C45"/>
</dbReference>
<sequence length="352" mass="37747">MPSLAFVDISGSPFEAGQALGRFGTAAVHQHLLHTEAWHSVMRWRGSPLADAMAALVRERFPRIWAELQGLADGLQLPLEEVFLWNCRGDVWAATNDGCTTVQLPGADQRRIAHNEDGDPGFAGHCALAQCHIDGSPGFAAFVYPGSLPGHTFAVTDAGLTMTVNNLRLREVATGVPRMVLTRAVLDAADLDAAVWVLRESPRAGGFHLTLGHCAHPALLSVEFGAHGCSALEISEPSLHANHAIHPAMRDVPQVITDSSRHRQVRGDALLAESRAGGKAIDPLAILADQGDAALPIYRADPHDPDNENTLATANIAILPTHIEWAVYEHPGSPARYRMVNGHQQTEVAPQG</sequence>